<dbReference type="Proteomes" id="UP000244005">
    <property type="component" value="Unassembled WGS sequence"/>
</dbReference>
<accession>A0A2R6WQQ7</accession>
<feature type="region of interest" description="Disordered" evidence="1">
    <location>
        <begin position="83"/>
        <end position="108"/>
    </location>
</feature>
<feature type="compositionally biased region" description="Acidic residues" evidence="1">
    <location>
        <begin position="99"/>
        <end position="108"/>
    </location>
</feature>
<reference evidence="3" key="1">
    <citation type="journal article" date="2017" name="Cell">
        <title>Insights into land plant evolution garnered from the Marchantia polymorpha genome.</title>
        <authorList>
            <person name="Bowman J.L."/>
            <person name="Kohchi T."/>
            <person name="Yamato K.T."/>
            <person name="Jenkins J."/>
            <person name="Shu S."/>
            <person name="Ishizaki K."/>
            <person name="Yamaoka S."/>
            <person name="Nishihama R."/>
            <person name="Nakamura Y."/>
            <person name="Berger F."/>
            <person name="Adam C."/>
            <person name="Aki S.S."/>
            <person name="Althoff F."/>
            <person name="Araki T."/>
            <person name="Arteaga-Vazquez M.A."/>
            <person name="Balasubrmanian S."/>
            <person name="Barry K."/>
            <person name="Bauer D."/>
            <person name="Boehm C.R."/>
            <person name="Briginshaw L."/>
            <person name="Caballero-Perez J."/>
            <person name="Catarino B."/>
            <person name="Chen F."/>
            <person name="Chiyoda S."/>
            <person name="Chovatia M."/>
            <person name="Davies K.M."/>
            <person name="Delmans M."/>
            <person name="Demura T."/>
            <person name="Dierschke T."/>
            <person name="Dolan L."/>
            <person name="Dorantes-Acosta A.E."/>
            <person name="Eklund D.M."/>
            <person name="Florent S.N."/>
            <person name="Flores-Sandoval E."/>
            <person name="Fujiyama A."/>
            <person name="Fukuzawa H."/>
            <person name="Galik B."/>
            <person name="Grimanelli D."/>
            <person name="Grimwood J."/>
            <person name="Grossniklaus U."/>
            <person name="Hamada T."/>
            <person name="Haseloff J."/>
            <person name="Hetherington A.J."/>
            <person name="Higo A."/>
            <person name="Hirakawa Y."/>
            <person name="Hundley H.N."/>
            <person name="Ikeda Y."/>
            <person name="Inoue K."/>
            <person name="Inoue S.I."/>
            <person name="Ishida S."/>
            <person name="Jia Q."/>
            <person name="Kakita M."/>
            <person name="Kanazawa T."/>
            <person name="Kawai Y."/>
            <person name="Kawashima T."/>
            <person name="Kennedy M."/>
            <person name="Kinose K."/>
            <person name="Kinoshita T."/>
            <person name="Kohara Y."/>
            <person name="Koide E."/>
            <person name="Komatsu K."/>
            <person name="Kopischke S."/>
            <person name="Kubo M."/>
            <person name="Kyozuka J."/>
            <person name="Lagercrantz U."/>
            <person name="Lin S.S."/>
            <person name="Lindquist E."/>
            <person name="Lipzen A.M."/>
            <person name="Lu C.W."/>
            <person name="De Luna E."/>
            <person name="Martienssen R.A."/>
            <person name="Minamino N."/>
            <person name="Mizutani M."/>
            <person name="Mizutani M."/>
            <person name="Mochizuki N."/>
            <person name="Monte I."/>
            <person name="Mosher R."/>
            <person name="Nagasaki H."/>
            <person name="Nakagami H."/>
            <person name="Naramoto S."/>
            <person name="Nishitani K."/>
            <person name="Ohtani M."/>
            <person name="Okamoto T."/>
            <person name="Okumura M."/>
            <person name="Phillips J."/>
            <person name="Pollak B."/>
            <person name="Reinders A."/>
            <person name="Rovekamp M."/>
            <person name="Sano R."/>
            <person name="Sawa S."/>
            <person name="Schmid M.W."/>
            <person name="Shirakawa M."/>
            <person name="Solano R."/>
            <person name="Spunde A."/>
            <person name="Suetsugu N."/>
            <person name="Sugano S."/>
            <person name="Sugiyama A."/>
            <person name="Sun R."/>
            <person name="Suzuki Y."/>
            <person name="Takenaka M."/>
            <person name="Takezawa D."/>
            <person name="Tomogane H."/>
            <person name="Tsuzuki M."/>
            <person name="Ueda T."/>
            <person name="Umeda M."/>
            <person name="Ward J.M."/>
            <person name="Watanabe Y."/>
            <person name="Yazaki K."/>
            <person name="Yokoyama R."/>
            <person name="Yoshitake Y."/>
            <person name="Yotsui I."/>
            <person name="Zachgo S."/>
            <person name="Schmutz J."/>
        </authorList>
    </citation>
    <scope>NUCLEOTIDE SEQUENCE [LARGE SCALE GENOMIC DNA]</scope>
    <source>
        <strain evidence="3">Tak-1</strain>
    </source>
</reference>
<keyword evidence="3" id="KW-1185">Reference proteome</keyword>
<protein>
    <submittedName>
        <fullName evidence="2">Uncharacterized protein</fullName>
    </submittedName>
</protein>
<dbReference type="EMBL" id="KZ772738">
    <property type="protein sequence ID" value="PTQ36153.1"/>
    <property type="molecule type" value="Genomic_DNA"/>
</dbReference>
<evidence type="ECO:0000313" key="3">
    <source>
        <dbReference type="Proteomes" id="UP000244005"/>
    </source>
</evidence>
<evidence type="ECO:0000256" key="1">
    <source>
        <dbReference type="SAM" id="MobiDB-lite"/>
    </source>
</evidence>
<sequence length="108" mass="11884">MDSRLLAPKLSHKSRTQRIPWSGLAAAGAAGSRSDARPLAQGRLFASPSQDSVAASGARTNSVWRSSRPCVLIRFGVLSPRDLKSRRRKHQWKQSQGEGWDEGEMSKI</sequence>
<dbReference type="Gramene" id="Mp4g00370.1">
    <property type="protein sequence ID" value="Mp4g00370.1.cds1"/>
    <property type="gene ID" value="Mp4g00370"/>
</dbReference>
<proteinExistence type="predicted"/>
<gene>
    <name evidence="2" type="ORF">MARPO_0066s0104</name>
</gene>
<organism evidence="2 3">
    <name type="scientific">Marchantia polymorpha</name>
    <name type="common">Common liverwort</name>
    <name type="synonym">Marchantia aquatica</name>
    <dbReference type="NCBI Taxonomy" id="3197"/>
    <lineage>
        <taxon>Eukaryota</taxon>
        <taxon>Viridiplantae</taxon>
        <taxon>Streptophyta</taxon>
        <taxon>Embryophyta</taxon>
        <taxon>Marchantiophyta</taxon>
        <taxon>Marchantiopsida</taxon>
        <taxon>Marchantiidae</taxon>
        <taxon>Marchantiales</taxon>
        <taxon>Marchantiaceae</taxon>
        <taxon>Marchantia</taxon>
    </lineage>
</organism>
<name>A0A2R6WQQ7_MARPO</name>
<dbReference type="AlphaFoldDB" id="A0A2R6WQQ7"/>
<evidence type="ECO:0000313" key="2">
    <source>
        <dbReference type="EMBL" id="PTQ36153.1"/>
    </source>
</evidence>